<name>V9Z204_9ACTN</name>
<sequence>MKPGELVRHTRKAKGLTLAELGTMTGYSGAQVSRYERGISPMTDVDVLRCFADALELPHQAFGLTPPAPRPGTRHGQPVGAISVFPRLPAPRVGTPGGEDGEGPVRRRKLLAGLAATAAAPLLGSGTAQADEALLGELLVTRLRDAMLGLGTAAAAPSSPEALATDFTRALADFDACRYASLAVRLPRLIRAGHALSTSGDDTEQHSLLAKGYLLATRMLVKMDEQQLGWMAADRARQLAQSAGDVLAVAESARQLAVLARKAGWHDQALSLALSAADHPDLRGTGRAGSAVRGLLVQSASYTLARRGDRDGMRDLTDEAAAIAKELGGVTLLRDHGGGFSPLTVQLHRISAENHAGDPRAALDAARTISLKALPSVERRSRALGDIAVTYDRLGRRSDCVRTLLAAERCAPQETHARPATKALISSLLVSGPTSTELRGLAERSGVLA</sequence>
<dbReference type="SUPFAM" id="SSF47413">
    <property type="entry name" value="lambda repressor-like DNA-binding domains"/>
    <property type="match status" value="1"/>
</dbReference>
<keyword evidence="2" id="KW-0614">Plasmid</keyword>
<dbReference type="Pfam" id="PF13560">
    <property type="entry name" value="HTH_31"/>
    <property type="match status" value="1"/>
</dbReference>
<reference evidence="2" key="1">
    <citation type="submission" date="2013-09" db="EMBL/GenBank/DDBJ databases">
        <title>Complete nucleotide sequence of Streptomyces linear plasmid pFRL4.</title>
        <authorList>
            <person name="Chen Z."/>
            <person name="Fang P."/>
            <person name="Qin Z."/>
        </authorList>
    </citation>
    <scope>NUCLEOTIDE SEQUENCE</scope>
    <source>
        <plasmid evidence="2">pFRL4</plasmid>
    </source>
</reference>
<dbReference type="RefSeq" id="WP_024126807.1">
    <property type="nucleotide sequence ID" value="NC_023284.1"/>
</dbReference>
<protein>
    <submittedName>
        <fullName evidence="2">Putative transcriptional regulator</fullName>
    </submittedName>
</protein>
<feature type="domain" description="HTH cro/C1-type" evidence="1">
    <location>
        <begin position="7"/>
        <end position="62"/>
    </location>
</feature>
<gene>
    <name evidence="2" type="ORF">pFRL4_337c</name>
</gene>
<accession>V9Z204</accession>
<evidence type="ECO:0000313" key="2">
    <source>
        <dbReference type="EMBL" id="AHE39570.1"/>
    </source>
</evidence>
<dbReference type="Gene3D" id="1.10.260.40">
    <property type="entry name" value="lambda repressor-like DNA-binding domains"/>
    <property type="match status" value="1"/>
</dbReference>
<dbReference type="EMBL" id="KF602049">
    <property type="protein sequence ID" value="AHE39570.1"/>
    <property type="molecule type" value="Genomic_DNA"/>
</dbReference>
<dbReference type="GO" id="GO:0003677">
    <property type="term" value="F:DNA binding"/>
    <property type="evidence" value="ECO:0007669"/>
    <property type="project" value="InterPro"/>
</dbReference>
<dbReference type="InterPro" id="IPR010982">
    <property type="entry name" value="Lambda_DNA-bd_dom_sf"/>
</dbReference>
<evidence type="ECO:0000259" key="1">
    <source>
        <dbReference type="PROSITE" id="PS50943"/>
    </source>
</evidence>
<dbReference type="SMART" id="SM00530">
    <property type="entry name" value="HTH_XRE"/>
    <property type="match status" value="1"/>
</dbReference>
<proteinExistence type="predicted"/>
<dbReference type="PROSITE" id="PS50943">
    <property type="entry name" value="HTH_CROC1"/>
    <property type="match status" value="1"/>
</dbReference>
<dbReference type="AlphaFoldDB" id="V9Z204"/>
<dbReference type="InterPro" id="IPR001387">
    <property type="entry name" value="Cro/C1-type_HTH"/>
</dbReference>
<dbReference type="CDD" id="cd00093">
    <property type="entry name" value="HTH_XRE"/>
    <property type="match status" value="1"/>
</dbReference>
<geneLocation type="plasmid" evidence="2">
    <name>pFRL4</name>
</geneLocation>
<organism evidence="2">
    <name type="scientific">Streptomyces sp. F2</name>
    <dbReference type="NCBI Taxonomy" id="317660"/>
    <lineage>
        <taxon>Bacteria</taxon>
        <taxon>Bacillati</taxon>
        <taxon>Actinomycetota</taxon>
        <taxon>Actinomycetes</taxon>
        <taxon>Kitasatosporales</taxon>
        <taxon>Streptomycetaceae</taxon>
        <taxon>Streptomyces</taxon>
    </lineage>
</organism>